<name>A0A1Y6CRP4_9GAMM</name>
<dbReference type="CDD" id="cd00834">
    <property type="entry name" value="KAS_I_II"/>
    <property type="match status" value="1"/>
</dbReference>
<keyword evidence="3 4" id="KW-0808">Transferase</keyword>
<dbReference type="GO" id="GO:0004315">
    <property type="term" value="F:3-oxoacyl-[acyl-carrier-protein] synthase activity"/>
    <property type="evidence" value="ECO:0007669"/>
    <property type="project" value="InterPro"/>
</dbReference>
<dbReference type="GO" id="GO:0005829">
    <property type="term" value="C:cytosol"/>
    <property type="evidence" value="ECO:0007669"/>
    <property type="project" value="TreeGrafter"/>
</dbReference>
<dbReference type="InterPro" id="IPR014030">
    <property type="entry name" value="Ketoacyl_synth_N"/>
</dbReference>
<dbReference type="Pfam" id="PF02801">
    <property type="entry name" value="Ketoacyl-synt_C"/>
    <property type="match status" value="1"/>
</dbReference>
<keyword evidence="7" id="KW-1185">Reference proteome</keyword>
<dbReference type="Pfam" id="PF00109">
    <property type="entry name" value="ketoacyl-synt"/>
    <property type="match status" value="1"/>
</dbReference>
<comment type="similarity">
    <text evidence="2 4">Belongs to the thiolase-like superfamily. Beta-ketoacyl-ACP synthases family.</text>
</comment>
<dbReference type="Proteomes" id="UP000192923">
    <property type="component" value="Unassembled WGS sequence"/>
</dbReference>
<dbReference type="SMART" id="SM00825">
    <property type="entry name" value="PKS_KS"/>
    <property type="match status" value="1"/>
</dbReference>
<dbReference type="AlphaFoldDB" id="A0A1Y6CRP4"/>
<evidence type="ECO:0000313" key="6">
    <source>
        <dbReference type="EMBL" id="SMF93298.1"/>
    </source>
</evidence>
<evidence type="ECO:0000256" key="1">
    <source>
        <dbReference type="ARBA" id="ARBA00005194"/>
    </source>
</evidence>
<dbReference type="InterPro" id="IPR020841">
    <property type="entry name" value="PKS_Beta-ketoAc_synthase_dom"/>
</dbReference>
<dbReference type="InterPro" id="IPR014031">
    <property type="entry name" value="Ketoacyl_synth_C"/>
</dbReference>
<comment type="pathway">
    <text evidence="1">Lipid metabolism; fatty acid biosynthesis.</text>
</comment>
<dbReference type="PROSITE" id="PS00606">
    <property type="entry name" value="KS3_1"/>
    <property type="match status" value="1"/>
</dbReference>
<evidence type="ECO:0000256" key="2">
    <source>
        <dbReference type="ARBA" id="ARBA00008467"/>
    </source>
</evidence>
<feature type="domain" description="Ketosynthase family 3 (KS3)" evidence="5">
    <location>
        <begin position="1"/>
        <end position="410"/>
    </location>
</feature>
<gene>
    <name evidence="6" type="ORF">SAMN02949497_0575</name>
</gene>
<dbReference type="PANTHER" id="PTHR11712">
    <property type="entry name" value="POLYKETIDE SYNTHASE-RELATED"/>
    <property type="match status" value="1"/>
</dbReference>
<dbReference type="STRING" id="1760988.SAMN02949497_0575"/>
<evidence type="ECO:0000256" key="3">
    <source>
        <dbReference type="ARBA" id="ARBA00022679"/>
    </source>
</evidence>
<dbReference type="Gene3D" id="3.40.47.10">
    <property type="match status" value="2"/>
</dbReference>
<dbReference type="InterPro" id="IPR016039">
    <property type="entry name" value="Thiolase-like"/>
</dbReference>
<dbReference type="InterPro" id="IPR000794">
    <property type="entry name" value="Beta-ketoacyl_synthase"/>
</dbReference>
<dbReference type="UniPathway" id="UPA00094"/>
<dbReference type="InterPro" id="IPR018201">
    <property type="entry name" value="Ketoacyl_synth_AS"/>
</dbReference>
<accession>A0A1Y6CRP4</accession>
<dbReference type="SUPFAM" id="SSF53901">
    <property type="entry name" value="Thiolase-like"/>
    <property type="match status" value="2"/>
</dbReference>
<proteinExistence type="inferred from homology"/>
<dbReference type="GO" id="GO:0006633">
    <property type="term" value="P:fatty acid biosynthetic process"/>
    <property type="evidence" value="ECO:0007669"/>
    <property type="project" value="UniProtKB-UniPathway"/>
</dbReference>
<evidence type="ECO:0000259" key="5">
    <source>
        <dbReference type="PROSITE" id="PS52004"/>
    </source>
</evidence>
<dbReference type="RefSeq" id="WP_254899308.1">
    <property type="nucleotide sequence ID" value="NZ_FXAM01000001.1"/>
</dbReference>
<evidence type="ECO:0000256" key="4">
    <source>
        <dbReference type="RuleBase" id="RU003694"/>
    </source>
</evidence>
<reference evidence="6 7" key="1">
    <citation type="submission" date="2016-12" db="EMBL/GenBank/DDBJ databases">
        <authorList>
            <person name="Song W.-J."/>
            <person name="Kurnit D.M."/>
        </authorList>
    </citation>
    <scope>NUCLEOTIDE SEQUENCE [LARGE SCALE GENOMIC DNA]</scope>
    <source>
        <strain evidence="6 7">175</strain>
    </source>
</reference>
<sequence length="413" mass="42959">MFLELETQAQASALAVSPPMSPIAIRAYALVNALGLGRTATLAALRSGRSGLRPCDFPGTDLATWIGRVEGVEALPLPARWARYECRNHRLARMALECDGFADRVAAACEHYGAGRVGVIVGTSTSGILETEAAYRDRDAQGRLPRGFRYRQVQNTFALADFVRDYLGLAGPAVAISTACSSSAKVFASAARWLAADWCDAVVVGGADSLCLTTLYGFAALELVSDEPCRPADVLRKGISIGEGAGFALLERAGGGSGLALLGYGESADAYHMSSPHPEGAGAAVAMAECLGRAGLGPGAVDYTVLHGTATRGNDSAEDRALHTVLGPGAPCSSIKGWTGHTLGAAGILNALVACLCLEEGFAPHSLQTRRVDPDFSAHILLEPRYRPMNAVLCNAFGFGGNNASLLLGRLGP</sequence>
<dbReference type="PANTHER" id="PTHR11712:SF320">
    <property type="entry name" value="BETA-KETOACYL SYNTHASE"/>
    <property type="match status" value="1"/>
</dbReference>
<dbReference type="EMBL" id="FXAM01000001">
    <property type="protein sequence ID" value="SMF93298.1"/>
    <property type="molecule type" value="Genomic_DNA"/>
</dbReference>
<organism evidence="6 7">
    <name type="scientific">Methylomagnum ishizawai</name>
    <dbReference type="NCBI Taxonomy" id="1760988"/>
    <lineage>
        <taxon>Bacteria</taxon>
        <taxon>Pseudomonadati</taxon>
        <taxon>Pseudomonadota</taxon>
        <taxon>Gammaproteobacteria</taxon>
        <taxon>Methylococcales</taxon>
        <taxon>Methylococcaceae</taxon>
        <taxon>Methylomagnum</taxon>
    </lineage>
</organism>
<evidence type="ECO:0000313" key="7">
    <source>
        <dbReference type="Proteomes" id="UP000192923"/>
    </source>
</evidence>
<protein>
    <submittedName>
        <fullName evidence="6">3-oxoacyl-[acyl-carrier-protein] synthase-1</fullName>
    </submittedName>
</protein>
<dbReference type="NCBIfam" id="NF006618">
    <property type="entry name" value="PRK09185.1"/>
    <property type="match status" value="1"/>
</dbReference>
<dbReference type="PROSITE" id="PS52004">
    <property type="entry name" value="KS3_2"/>
    <property type="match status" value="1"/>
</dbReference>